<dbReference type="RefSeq" id="WP_145066080.1">
    <property type="nucleotide sequence ID" value="NZ_CP036287.1"/>
</dbReference>
<evidence type="ECO:0000256" key="1">
    <source>
        <dbReference type="SAM" id="Coils"/>
    </source>
</evidence>
<dbReference type="EMBL" id="CP036287">
    <property type="protein sequence ID" value="QDU67703.1"/>
    <property type="molecule type" value="Genomic_DNA"/>
</dbReference>
<dbReference type="KEGG" id="pbap:Pla133_27910"/>
<feature type="compositionally biased region" description="Acidic residues" evidence="2">
    <location>
        <begin position="113"/>
        <end position="126"/>
    </location>
</feature>
<name>A0A518BL72_9BACT</name>
<keyword evidence="4" id="KW-1185">Reference proteome</keyword>
<keyword evidence="1" id="KW-0175">Coiled coil</keyword>
<evidence type="ECO:0000313" key="3">
    <source>
        <dbReference type="EMBL" id="QDU67703.1"/>
    </source>
</evidence>
<gene>
    <name evidence="3" type="ORF">Pla133_27910</name>
</gene>
<reference evidence="3 4" key="1">
    <citation type="submission" date="2019-02" db="EMBL/GenBank/DDBJ databases">
        <title>Deep-cultivation of Planctomycetes and their phenomic and genomic characterization uncovers novel biology.</title>
        <authorList>
            <person name="Wiegand S."/>
            <person name="Jogler M."/>
            <person name="Boedeker C."/>
            <person name="Pinto D."/>
            <person name="Vollmers J."/>
            <person name="Rivas-Marin E."/>
            <person name="Kohn T."/>
            <person name="Peeters S.H."/>
            <person name="Heuer A."/>
            <person name="Rast P."/>
            <person name="Oberbeckmann S."/>
            <person name="Bunk B."/>
            <person name="Jeske O."/>
            <person name="Meyerdierks A."/>
            <person name="Storesund J.E."/>
            <person name="Kallscheuer N."/>
            <person name="Luecker S."/>
            <person name="Lage O.M."/>
            <person name="Pohl T."/>
            <person name="Merkel B.J."/>
            <person name="Hornburger P."/>
            <person name="Mueller R.-W."/>
            <person name="Bruemmer F."/>
            <person name="Labrenz M."/>
            <person name="Spormann A.M."/>
            <person name="Op den Camp H."/>
            <person name="Overmann J."/>
            <person name="Amann R."/>
            <person name="Jetten M.S.M."/>
            <person name="Mascher T."/>
            <person name="Medema M.H."/>
            <person name="Devos D.P."/>
            <person name="Kaster A.-K."/>
            <person name="Ovreas L."/>
            <person name="Rohde M."/>
            <person name="Galperin M.Y."/>
            <person name="Jogler C."/>
        </authorList>
    </citation>
    <scope>NUCLEOTIDE SEQUENCE [LARGE SCALE GENOMIC DNA]</scope>
    <source>
        <strain evidence="3 4">Pla133</strain>
    </source>
</reference>
<evidence type="ECO:0000313" key="4">
    <source>
        <dbReference type="Proteomes" id="UP000316921"/>
    </source>
</evidence>
<feature type="coiled-coil region" evidence="1">
    <location>
        <begin position="80"/>
        <end position="107"/>
    </location>
</feature>
<feature type="region of interest" description="Disordered" evidence="2">
    <location>
        <begin position="1"/>
        <end position="27"/>
    </location>
</feature>
<dbReference type="AlphaFoldDB" id="A0A518BL72"/>
<feature type="compositionally biased region" description="Acidic residues" evidence="2">
    <location>
        <begin position="1"/>
        <end position="18"/>
    </location>
</feature>
<organism evidence="3 4">
    <name type="scientific">Engelhardtia mirabilis</name>
    <dbReference type="NCBI Taxonomy" id="2528011"/>
    <lineage>
        <taxon>Bacteria</taxon>
        <taxon>Pseudomonadati</taxon>
        <taxon>Planctomycetota</taxon>
        <taxon>Planctomycetia</taxon>
        <taxon>Planctomycetia incertae sedis</taxon>
        <taxon>Engelhardtia</taxon>
    </lineage>
</organism>
<sequence>MTEDQITEEVEAEPEAAEVAEPAHKPTKDQIRAVMDAAGDRALLRREATLGSSAARNKLLQMAHGSPAEEVLRAIDSAEVEHLRELLAATEAERDAARADLEELLAAPPIDSAEVDTEAVEGETTD</sequence>
<accession>A0A518BL72</accession>
<evidence type="ECO:0000256" key="2">
    <source>
        <dbReference type="SAM" id="MobiDB-lite"/>
    </source>
</evidence>
<dbReference type="Proteomes" id="UP000316921">
    <property type="component" value="Chromosome"/>
</dbReference>
<protein>
    <submittedName>
        <fullName evidence="3">Uncharacterized protein</fullName>
    </submittedName>
</protein>
<proteinExistence type="predicted"/>
<feature type="region of interest" description="Disordered" evidence="2">
    <location>
        <begin position="107"/>
        <end position="126"/>
    </location>
</feature>